<accession>A0A1G2DZN9</accession>
<dbReference type="PRINTS" id="PR01040">
    <property type="entry name" value="TRNASYNTHTYR"/>
</dbReference>
<dbReference type="InterPro" id="IPR014729">
    <property type="entry name" value="Rossmann-like_a/b/a_fold"/>
</dbReference>
<dbReference type="Proteomes" id="UP000176662">
    <property type="component" value="Unassembled WGS sequence"/>
</dbReference>
<dbReference type="CDD" id="cd00805">
    <property type="entry name" value="TyrRS_core"/>
    <property type="match status" value="1"/>
</dbReference>
<dbReference type="InterPro" id="IPR054608">
    <property type="entry name" value="SYY-like_C"/>
</dbReference>
<evidence type="ECO:0000256" key="6">
    <source>
        <dbReference type="ARBA" id="ARBA00022917"/>
    </source>
</evidence>
<comment type="caution">
    <text evidence="13">The sequence shown here is derived from an EMBL/GenBank/DDBJ whole genome shotgun (WGS) entry which is preliminary data.</text>
</comment>
<dbReference type="GO" id="GO:0005829">
    <property type="term" value="C:cytosol"/>
    <property type="evidence" value="ECO:0007669"/>
    <property type="project" value="TreeGrafter"/>
</dbReference>
<dbReference type="PANTHER" id="PTHR11766:SF1">
    <property type="entry name" value="TYROSINE--TRNA LIGASE"/>
    <property type="match status" value="1"/>
</dbReference>
<dbReference type="Gene3D" id="3.40.50.620">
    <property type="entry name" value="HUPs"/>
    <property type="match status" value="1"/>
</dbReference>
<dbReference type="GO" id="GO:0006437">
    <property type="term" value="P:tyrosyl-tRNA aminoacylation"/>
    <property type="evidence" value="ECO:0007669"/>
    <property type="project" value="UniProtKB-UniRule"/>
</dbReference>
<dbReference type="InterPro" id="IPR024088">
    <property type="entry name" value="Tyr-tRNA-ligase_bac-type"/>
</dbReference>
<dbReference type="CDD" id="cd00165">
    <property type="entry name" value="S4"/>
    <property type="match status" value="1"/>
</dbReference>
<dbReference type="PANTHER" id="PTHR11766">
    <property type="entry name" value="TYROSYL-TRNA SYNTHETASE"/>
    <property type="match status" value="1"/>
</dbReference>
<evidence type="ECO:0000256" key="8">
    <source>
        <dbReference type="ARBA" id="ARBA00048248"/>
    </source>
</evidence>
<dbReference type="GO" id="GO:0003723">
    <property type="term" value="F:RNA binding"/>
    <property type="evidence" value="ECO:0007669"/>
    <property type="project" value="UniProtKB-KW"/>
</dbReference>
<feature type="domain" description="Tyrosine--tRNA ligase SYY-like C-terminal" evidence="12">
    <location>
        <begin position="326"/>
        <end position="394"/>
    </location>
</feature>
<comment type="similarity">
    <text evidence="11">Belongs to the class-I aminoacyl-tRNA synthetase family.</text>
</comment>
<sequence length="398" mass="46056">MKTITNSQKIKDILERGIEQIIDKNSLLRKLKTGRKLRIKHGIDPTGPRIHIGRAVQFRKLRSFQDLGHKIILIIGDFTAQIGDASDKQSMRRPLTEKEVKENMKDYREQIGKILNLKKTEIRYNSQWLNKLTIKELLSLAVNFSAQQMIQRRSFKERWEQGKPIGLHELTYPLFQGYDSFAVKADLEIGGADQLFNLKIGREIQKTFGQAPQDILTSKMLSGLDGRKMSTSWDNMVTIVDKPNEMYGKIMSMKDEFIPEYFELCTDVPLSEVKNIKRDLLSKKVNPRDLKARLAREIISVYYNKKQALKSEKEFDKVFKEKRLPDSIPTIKIPQESLNILELLFKTKLTSSKAQAKRLVIQKGVKINNEIQTDWQKQVKIKKGLVIQVGKRKFAKIA</sequence>
<dbReference type="GO" id="GO:0004831">
    <property type="term" value="F:tyrosine-tRNA ligase activity"/>
    <property type="evidence" value="ECO:0007669"/>
    <property type="project" value="UniProtKB-UniRule"/>
</dbReference>
<dbReference type="PROSITE" id="PS50889">
    <property type="entry name" value="S4"/>
    <property type="match status" value="1"/>
</dbReference>
<reference evidence="13 14" key="1">
    <citation type="journal article" date="2016" name="Nat. Commun.">
        <title>Thousands of microbial genomes shed light on interconnected biogeochemical processes in an aquifer system.</title>
        <authorList>
            <person name="Anantharaman K."/>
            <person name="Brown C.T."/>
            <person name="Hug L.A."/>
            <person name="Sharon I."/>
            <person name="Castelle C.J."/>
            <person name="Probst A.J."/>
            <person name="Thomas B.C."/>
            <person name="Singh A."/>
            <person name="Wilkins M.J."/>
            <person name="Karaoz U."/>
            <person name="Brodie E.L."/>
            <person name="Williams K.H."/>
            <person name="Hubbard S.S."/>
            <person name="Banfield J.F."/>
        </authorList>
    </citation>
    <scope>NUCLEOTIDE SEQUENCE [LARGE SCALE GENOMIC DNA]</scope>
</reference>
<evidence type="ECO:0000313" key="14">
    <source>
        <dbReference type="Proteomes" id="UP000176662"/>
    </source>
</evidence>
<gene>
    <name evidence="13" type="ORF">A2Z68_02520</name>
</gene>
<evidence type="ECO:0000256" key="9">
    <source>
        <dbReference type="NCBIfam" id="TIGR00234"/>
    </source>
</evidence>
<evidence type="ECO:0000313" key="13">
    <source>
        <dbReference type="EMBL" id="OGZ18388.1"/>
    </source>
</evidence>
<proteinExistence type="inferred from homology"/>
<dbReference type="InterPro" id="IPR002307">
    <property type="entry name" value="Tyr-tRNA-ligase"/>
</dbReference>
<evidence type="ECO:0000256" key="10">
    <source>
        <dbReference type="PROSITE-ProRule" id="PRU00182"/>
    </source>
</evidence>
<dbReference type="Gene3D" id="1.10.240.10">
    <property type="entry name" value="Tyrosyl-Transfer RNA Synthetase"/>
    <property type="match status" value="1"/>
</dbReference>
<evidence type="ECO:0000256" key="4">
    <source>
        <dbReference type="ARBA" id="ARBA00022840"/>
    </source>
</evidence>
<evidence type="ECO:0000256" key="7">
    <source>
        <dbReference type="ARBA" id="ARBA00023146"/>
    </source>
</evidence>
<dbReference type="EC" id="6.1.1.1" evidence="1 9"/>
<dbReference type="Gene3D" id="3.10.290.10">
    <property type="entry name" value="RNA-binding S4 domain"/>
    <property type="match status" value="1"/>
</dbReference>
<keyword evidence="5 10" id="KW-0694">RNA-binding</keyword>
<dbReference type="EMBL" id="MHLX01000040">
    <property type="protein sequence ID" value="OGZ18388.1"/>
    <property type="molecule type" value="Genomic_DNA"/>
</dbReference>
<keyword evidence="2 11" id="KW-0436">Ligase</keyword>
<evidence type="ECO:0000256" key="2">
    <source>
        <dbReference type="ARBA" id="ARBA00022598"/>
    </source>
</evidence>
<keyword evidence="4 11" id="KW-0067">ATP-binding</keyword>
<name>A0A1G2DZN9_9BACT</name>
<dbReference type="Pfam" id="PF00579">
    <property type="entry name" value="tRNA-synt_1b"/>
    <property type="match status" value="1"/>
</dbReference>
<evidence type="ECO:0000256" key="5">
    <source>
        <dbReference type="ARBA" id="ARBA00022884"/>
    </source>
</evidence>
<dbReference type="SUPFAM" id="SSF55174">
    <property type="entry name" value="Alpha-L RNA-binding motif"/>
    <property type="match status" value="1"/>
</dbReference>
<organism evidence="13 14">
    <name type="scientific">Candidatus Nealsonbacteria bacterium RBG_13_38_11</name>
    <dbReference type="NCBI Taxonomy" id="1801662"/>
    <lineage>
        <taxon>Bacteria</taxon>
        <taxon>Candidatus Nealsoniibacteriota</taxon>
    </lineage>
</organism>
<dbReference type="NCBIfam" id="TIGR00234">
    <property type="entry name" value="tyrS"/>
    <property type="match status" value="1"/>
</dbReference>
<dbReference type="GO" id="GO:0005524">
    <property type="term" value="F:ATP binding"/>
    <property type="evidence" value="ECO:0007669"/>
    <property type="project" value="UniProtKB-KW"/>
</dbReference>
<comment type="catalytic activity">
    <reaction evidence="8">
        <text>tRNA(Tyr) + L-tyrosine + ATP = L-tyrosyl-tRNA(Tyr) + AMP + diphosphate + H(+)</text>
        <dbReference type="Rhea" id="RHEA:10220"/>
        <dbReference type="Rhea" id="RHEA-COMP:9706"/>
        <dbReference type="Rhea" id="RHEA-COMP:9707"/>
        <dbReference type="ChEBI" id="CHEBI:15378"/>
        <dbReference type="ChEBI" id="CHEBI:30616"/>
        <dbReference type="ChEBI" id="CHEBI:33019"/>
        <dbReference type="ChEBI" id="CHEBI:58315"/>
        <dbReference type="ChEBI" id="CHEBI:78442"/>
        <dbReference type="ChEBI" id="CHEBI:78536"/>
        <dbReference type="ChEBI" id="CHEBI:456215"/>
        <dbReference type="EC" id="6.1.1.1"/>
    </reaction>
</comment>
<dbReference type="AlphaFoldDB" id="A0A1G2DZN9"/>
<protein>
    <recommendedName>
        <fullName evidence="1 9">Tyrosine--tRNA ligase</fullName>
        <ecNumber evidence="1 9">6.1.1.1</ecNumber>
    </recommendedName>
</protein>
<evidence type="ECO:0000256" key="3">
    <source>
        <dbReference type="ARBA" id="ARBA00022741"/>
    </source>
</evidence>
<evidence type="ECO:0000256" key="1">
    <source>
        <dbReference type="ARBA" id="ARBA00013160"/>
    </source>
</evidence>
<evidence type="ECO:0000259" key="12">
    <source>
        <dbReference type="Pfam" id="PF22421"/>
    </source>
</evidence>
<dbReference type="InterPro" id="IPR036986">
    <property type="entry name" value="S4_RNA-bd_sf"/>
</dbReference>
<keyword evidence="6 11" id="KW-0648">Protein biosynthesis</keyword>
<keyword evidence="7 11" id="KW-0030">Aminoacyl-tRNA synthetase</keyword>
<dbReference type="SUPFAM" id="SSF52374">
    <property type="entry name" value="Nucleotidylyl transferase"/>
    <property type="match status" value="1"/>
</dbReference>
<dbReference type="Pfam" id="PF22421">
    <property type="entry name" value="SYY_C-terminal"/>
    <property type="match status" value="1"/>
</dbReference>
<dbReference type="InterPro" id="IPR002305">
    <property type="entry name" value="aa-tRNA-synth_Ic"/>
</dbReference>
<evidence type="ECO:0000256" key="11">
    <source>
        <dbReference type="RuleBase" id="RU363036"/>
    </source>
</evidence>
<keyword evidence="3 11" id="KW-0547">Nucleotide-binding</keyword>